<gene>
    <name evidence="1" type="ORF">EWH70_21605</name>
</gene>
<dbReference type="Gene3D" id="3.40.50.300">
    <property type="entry name" value="P-loop containing nucleotide triphosphate hydrolases"/>
    <property type="match status" value="1"/>
</dbReference>
<reference evidence="1 2" key="1">
    <citation type="submission" date="2019-02" db="EMBL/GenBank/DDBJ databases">
        <title>Draft genome sequence of Amycolatopsis sp. 8-3EHSu isolated from roots of Suaeda maritima.</title>
        <authorList>
            <person name="Duangmal K."/>
            <person name="Chantavorakit T."/>
        </authorList>
    </citation>
    <scope>NUCLEOTIDE SEQUENCE [LARGE SCALE GENOMIC DNA]</scope>
    <source>
        <strain evidence="1 2">8-3EHSu</strain>
    </source>
</reference>
<dbReference type="OrthoDB" id="3311584at2"/>
<dbReference type="Gene3D" id="1.10.8.430">
    <property type="entry name" value="Helical domain of apoptotic protease-activating factors"/>
    <property type="match status" value="1"/>
</dbReference>
<dbReference type="AlphaFoldDB" id="A0A4V2ELN3"/>
<accession>A0A4V2ELN3</accession>
<proteinExistence type="predicted"/>
<dbReference type="GO" id="GO:0043531">
    <property type="term" value="F:ADP binding"/>
    <property type="evidence" value="ECO:0007669"/>
    <property type="project" value="InterPro"/>
</dbReference>
<evidence type="ECO:0000313" key="1">
    <source>
        <dbReference type="EMBL" id="RZQ62165.1"/>
    </source>
</evidence>
<comment type="caution">
    <text evidence="1">The sequence shown here is derived from an EMBL/GenBank/DDBJ whole genome shotgun (WGS) entry which is preliminary data.</text>
</comment>
<dbReference type="PRINTS" id="PR00364">
    <property type="entry name" value="DISEASERSIST"/>
</dbReference>
<dbReference type="InterPro" id="IPR042197">
    <property type="entry name" value="Apaf_helical"/>
</dbReference>
<dbReference type="RefSeq" id="WP_130477258.1">
    <property type="nucleotide sequence ID" value="NZ_SFCC01000010.1"/>
</dbReference>
<organism evidence="1 2">
    <name type="scientific">Amycolatopsis suaedae</name>
    <dbReference type="NCBI Taxonomy" id="2510978"/>
    <lineage>
        <taxon>Bacteria</taxon>
        <taxon>Bacillati</taxon>
        <taxon>Actinomycetota</taxon>
        <taxon>Actinomycetes</taxon>
        <taxon>Pseudonocardiales</taxon>
        <taxon>Pseudonocardiaceae</taxon>
        <taxon>Amycolatopsis</taxon>
    </lineage>
</organism>
<dbReference type="Proteomes" id="UP000292003">
    <property type="component" value="Unassembled WGS sequence"/>
</dbReference>
<dbReference type="EMBL" id="SFCC01000010">
    <property type="protein sequence ID" value="RZQ62165.1"/>
    <property type="molecule type" value="Genomic_DNA"/>
</dbReference>
<dbReference type="Gene3D" id="1.25.40.10">
    <property type="entry name" value="Tetratricopeptide repeat domain"/>
    <property type="match status" value="1"/>
</dbReference>
<dbReference type="PANTHER" id="PTHR47691">
    <property type="entry name" value="REGULATOR-RELATED"/>
    <property type="match status" value="1"/>
</dbReference>
<protein>
    <submittedName>
        <fullName evidence="1">Tetratricopeptide repeat protein</fullName>
    </submittedName>
</protein>
<keyword evidence="2" id="KW-1185">Reference proteome</keyword>
<evidence type="ECO:0000313" key="2">
    <source>
        <dbReference type="Proteomes" id="UP000292003"/>
    </source>
</evidence>
<dbReference type="PANTHER" id="PTHR47691:SF3">
    <property type="entry name" value="HTH-TYPE TRANSCRIPTIONAL REGULATOR RV0890C-RELATED"/>
    <property type="match status" value="1"/>
</dbReference>
<dbReference type="InterPro" id="IPR019734">
    <property type="entry name" value="TPR_rpt"/>
</dbReference>
<dbReference type="Pfam" id="PF13424">
    <property type="entry name" value="TPR_12"/>
    <property type="match status" value="2"/>
</dbReference>
<name>A0A4V2ELN3_9PSEU</name>
<sequence>MDGIVPEQLSRATAHFVNRSAELATLDRILDEHRSRPVLVVISGPGGIGKSELAHRWAEHAKARFPRGQLEADLGAFNKDGRVDPAELLGQFLRALGVEPAAVPIGLTERIAMYRTLTARRPLLVLLHDAADAAQVTDLVPAAPTSIVVVTSRHRLGALNAKHDTRPIYLDPFETRHGVELLRSMLGSDTVTDADPDVKLVVERCAGWPLAVAAVGAQLAVQRFPSFAGTADELQGSRRRAAENEDEKGLSVSAALEFSYRKLPADAAALYVALAQHPGPDFGVGVASAAVDRSQTEARRLLIQLAEASLLNDKPGERYEFHDLVREHAEEKARELGTDEPRAAWRRIVEWYLRAAQAAEDHLTTPDQDRIPYEFAFPLADSGSLPPPERALAWLETERLNLIAAINSAERRREPELAWQLAAAMWPLFLLHKHYRDFVTVSQLGVKVAAKWGNPLAEALMHNRWAAARRATGLFDDAVKHYTAARDVLPEGVGEVLALRSVEGLGLVALARRDLDEAAARFTEVLDLADRLNREHDAALALVNLGVTLTDSGNATEAVGRLERAVELLTEHGNEYNVARARTGLGRALTAAGRTAEAEEHLTAALEVMRASGSQFEEARAMHGLGDLAEATGDAAEARRLHTEALAIYEKLGRPEAGPLREQLERAQIEPS</sequence>
<dbReference type="InterPro" id="IPR027417">
    <property type="entry name" value="P-loop_NTPase"/>
</dbReference>
<dbReference type="InterPro" id="IPR011990">
    <property type="entry name" value="TPR-like_helical_dom_sf"/>
</dbReference>
<dbReference type="SMART" id="SM00028">
    <property type="entry name" value="TPR"/>
    <property type="match status" value="5"/>
</dbReference>
<dbReference type="SUPFAM" id="SSF52540">
    <property type="entry name" value="P-loop containing nucleoside triphosphate hydrolases"/>
    <property type="match status" value="1"/>
</dbReference>
<dbReference type="SUPFAM" id="SSF48452">
    <property type="entry name" value="TPR-like"/>
    <property type="match status" value="1"/>
</dbReference>